<name>A0A5B7IE94_PORTR</name>
<feature type="region of interest" description="Disordered" evidence="1">
    <location>
        <begin position="1"/>
        <end position="30"/>
    </location>
</feature>
<dbReference type="Proteomes" id="UP000324222">
    <property type="component" value="Unassembled WGS sequence"/>
</dbReference>
<evidence type="ECO:0000313" key="2">
    <source>
        <dbReference type="EMBL" id="MPC80159.1"/>
    </source>
</evidence>
<gene>
    <name evidence="2" type="ORF">E2C01_074728</name>
</gene>
<feature type="compositionally biased region" description="Polar residues" evidence="1">
    <location>
        <begin position="16"/>
        <end position="27"/>
    </location>
</feature>
<protein>
    <submittedName>
        <fullName evidence="2">Uncharacterized protein</fullName>
    </submittedName>
</protein>
<dbReference type="EMBL" id="VSRR010053197">
    <property type="protein sequence ID" value="MPC80159.1"/>
    <property type="molecule type" value="Genomic_DNA"/>
</dbReference>
<organism evidence="2 3">
    <name type="scientific">Portunus trituberculatus</name>
    <name type="common">Swimming crab</name>
    <name type="synonym">Neptunus trituberculatus</name>
    <dbReference type="NCBI Taxonomy" id="210409"/>
    <lineage>
        <taxon>Eukaryota</taxon>
        <taxon>Metazoa</taxon>
        <taxon>Ecdysozoa</taxon>
        <taxon>Arthropoda</taxon>
        <taxon>Crustacea</taxon>
        <taxon>Multicrustacea</taxon>
        <taxon>Malacostraca</taxon>
        <taxon>Eumalacostraca</taxon>
        <taxon>Eucarida</taxon>
        <taxon>Decapoda</taxon>
        <taxon>Pleocyemata</taxon>
        <taxon>Brachyura</taxon>
        <taxon>Eubrachyura</taxon>
        <taxon>Portunoidea</taxon>
        <taxon>Portunidae</taxon>
        <taxon>Portuninae</taxon>
        <taxon>Portunus</taxon>
    </lineage>
</organism>
<dbReference type="AlphaFoldDB" id="A0A5B7IE94"/>
<evidence type="ECO:0000313" key="3">
    <source>
        <dbReference type="Proteomes" id="UP000324222"/>
    </source>
</evidence>
<sequence>METKEKEDEEEYRPLGSQSTHGSTVPRQPSVEIRCGEPLLDTWFEVSVQIFTSNNACRVLVYL</sequence>
<keyword evidence="3" id="KW-1185">Reference proteome</keyword>
<evidence type="ECO:0000256" key="1">
    <source>
        <dbReference type="SAM" id="MobiDB-lite"/>
    </source>
</evidence>
<comment type="caution">
    <text evidence="2">The sequence shown here is derived from an EMBL/GenBank/DDBJ whole genome shotgun (WGS) entry which is preliminary data.</text>
</comment>
<reference evidence="2 3" key="1">
    <citation type="submission" date="2019-05" db="EMBL/GenBank/DDBJ databases">
        <title>Another draft genome of Portunus trituberculatus and its Hox gene families provides insights of decapod evolution.</title>
        <authorList>
            <person name="Jeong J.-H."/>
            <person name="Song I."/>
            <person name="Kim S."/>
            <person name="Choi T."/>
            <person name="Kim D."/>
            <person name="Ryu S."/>
            <person name="Kim W."/>
        </authorList>
    </citation>
    <scope>NUCLEOTIDE SEQUENCE [LARGE SCALE GENOMIC DNA]</scope>
    <source>
        <tissue evidence="2">Muscle</tissue>
    </source>
</reference>
<accession>A0A5B7IE94</accession>
<proteinExistence type="predicted"/>